<accession>A0A9X3CPJ6</accession>
<evidence type="ECO:0000256" key="1">
    <source>
        <dbReference type="SAM" id="SignalP"/>
    </source>
</evidence>
<dbReference type="PROSITE" id="PS51257">
    <property type="entry name" value="PROKAR_LIPOPROTEIN"/>
    <property type="match status" value="1"/>
</dbReference>
<dbReference type="PANTHER" id="PTHR37530">
    <property type="entry name" value="OUTER MEMBRANE PROTEIN SLP"/>
    <property type="match status" value="1"/>
</dbReference>
<dbReference type="PIRSF" id="PIRSF004982">
    <property type="entry name" value="SlP"/>
    <property type="match status" value="1"/>
</dbReference>
<keyword evidence="1" id="KW-0732">Signal</keyword>
<name>A0A9X3CPJ6_9VIBR</name>
<evidence type="ECO:0000313" key="3">
    <source>
        <dbReference type="Proteomes" id="UP001155587"/>
    </source>
</evidence>
<dbReference type="NCBIfam" id="TIGR00752">
    <property type="entry name" value="slp"/>
    <property type="match status" value="1"/>
</dbReference>
<feature type="signal peptide" evidence="1">
    <location>
        <begin position="1"/>
        <end position="21"/>
    </location>
</feature>
<dbReference type="Proteomes" id="UP001155587">
    <property type="component" value="Unassembled WGS sequence"/>
</dbReference>
<dbReference type="GO" id="GO:0019867">
    <property type="term" value="C:outer membrane"/>
    <property type="evidence" value="ECO:0007669"/>
    <property type="project" value="InterPro"/>
</dbReference>
<proteinExistence type="predicted"/>
<sequence length="182" mass="20272">MNKSLKLWGALCLSFMLTACGSLPDSLATTNENVIAQYQPVVDAQDGSEVRLGGVIDTVTNLATQTRIEIVNLPIDKYGKPDIDQEPNGRFIAYVDGFIDPVTYTRGRLITVGGSKAGDERGKVGEFEADFPVIKAYGQYLWRVEERLIINRQASAFHSCWGYYCDDFYYGPTQGRVIKEVK</sequence>
<dbReference type="AlphaFoldDB" id="A0A9X3CPJ6"/>
<reference evidence="2" key="1">
    <citation type="submission" date="2022-02" db="EMBL/GenBank/DDBJ databases">
        <title>Vibrio sp. nov, a new bacterium isolated from seawater.</title>
        <authorList>
            <person name="Yuan Y."/>
        </authorList>
    </citation>
    <scope>NUCLEOTIDE SEQUENCE</scope>
    <source>
        <strain evidence="2">ZSDZ65</strain>
    </source>
</reference>
<gene>
    <name evidence="2" type="ORF">MD535_15040</name>
</gene>
<dbReference type="Pfam" id="PF03843">
    <property type="entry name" value="Slp"/>
    <property type="match status" value="1"/>
</dbReference>
<dbReference type="RefSeq" id="WP_265675841.1">
    <property type="nucleotide sequence ID" value="NZ_JAKRRY010000020.1"/>
</dbReference>
<dbReference type="PANTHER" id="PTHR37530:SF1">
    <property type="entry name" value="OUTER MEMBRANE PROTEIN SLP"/>
    <property type="match status" value="1"/>
</dbReference>
<keyword evidence="3" id="KW-1185">Reference proteome</keyword>
<comment type="caution">
    <text evidence="2">The sequence shown here is derived from an EMBL/GenBank/DDBJ whole genome shotgun (WGS) entry which is preliminary data.</text>
</comment>
<keyword evidence="2" id="KW-0449">Lipoprotein</keyword>
<feature type="chain" id="PRO_5040880546" evidence="1">
    <location>
        <begin position="22"/>
        <end position="182"/>
    </location>
</feature>
<evidence type="ECO:0000313" key="2">
    <source>
        <dbReference type="EMBL" id="MCW8347321.1"/>
    </source>
</evidence>
<protein>
    <submittedName>
        <fullName evidence="2">Slp family lipoprotein</fullName>
    </submittedName>
</protein>
<organism evidence="2 3">
    <name type="scientific">Vibrio qingdaonensis</name>
    <dbReference type="NCBI Taxonomy" id="2829491"/>
    <lineage>
        <taxon>Bacteria</taxon>
        <taxon>Pseudomonadati</taxon>
        <taxon>Pseudomonadota</taxon>
        <taxon>Gammaproteobacteria</taxon>
        <taxon>Vibrionales</taxon>
        <taxon>Vibrionaceae</taxon>
        <taxon>Vibrio</taxon>
    </lineage>
</organism>
<dbReference type="InterPro" id="IPR004658">
    <property type="entry name" value="OMP_Slp"/>
</dbReference>
<dbReference type="EMBL" id="JAKRRY010000020">
    <property type="protein sequence ID" value="MCW8347321.1"/>
    <property type="molecule type" value="Genomic_DNA"/>
</dbReference>